<evidence type="ECO:0000256" key="1">
    <source>
        <dbReference type="SAM" id="MobiDB-lite"/>
    </source>
</evidence>
<protein>
    <recommendedName>
        <fullName evidence="4">DUF4367 domain-containing protein</fullName>
    </recommendedName>
</protein>
<dbReference type="EMBL" id="QDKL01000001">
    <property type="protein sequence ID" value="RZF23009.1"/>
    <property type="molecule type" value="Genomic_DNA"/>
</dbReference>
<dbReference type="Proteomes" id="UP000443582">
    <property type="component" value="Unassembled WGS sequence"/>
</dbReference>
<keyword evidence="3" id="KW-1185">Reference proteome</keyword>
<sequence>MKASAIYKKFIITSVLSGSFLVFGGIYQGMSVTSNSFMEKKEISFEKRVDENSDRIVASSDRDSVAVQYLPVAEYSQVINGKWEVVRIEDHEGLEIYNEVKSNNKRIVDMELIGTGLVRLNENDDYTFDVSFLHENKKNISIFRAFEDGFELIEARKIVEKVVVEQTSQEIVDEALVEEEVVATTQDRREFVIERAILPSMNNKMFRGHDIDGSVTVGPNGVEGLFFTVYANGQEINEVVGDLKLKDGNSFEVELQGQKSSGIFSKNGENGYRLRFATGPYQGALINYVTYDELEKINIEFEKMERAKEESRFQKELTQEGNVEQDINIIQQNVVSAAYQAPKAEEIEEERYEEEYQDERYDEEEYYEGEDNQEFERQGYGF</sequence>
<reference evidence="3" key="1">
    <citation type="journal article" date="2019" name="Int. J. Syst. Evol. Microbiol.">
        <title>Halobacteriovorax valvorus sp. nov., a novel prokaryotic predator isolated from coastal seawater of China.</title>
        <authorList>
            <person name="Chen M.-X."/>
        </authorList>
    </citation>
    <scope>NUCLEOTIDE SEQUENCE [LARGE SCALE GENOMIC DNA]</scope>
    <source>
        <strain evidence="3">BL9</strain>
    </source>
</reference>
<feature type="region of interest" description="Disordered" evidence="1">
    <location>
        <begin position="345"/>
        <end position="382"/>
    </location>
</feature>
<feature type="compositionally biased region" description="Acidic residues" evidence="1">
    <location>
        <begin position="346"/>
        <end position="373"/>
    </location>
</feature>
<evidence type="ECO:0000313" key="2">
    <source>
        <dbReference type="EMBL" id="RZF23009.1"/>
    </source>
</evidence>
<comment type="caution">
    <text evidence="2">The sequence shown here is derived from an EMBL/GenBank/DDBJ whole genome shotgun (WGS) entry which is preliminary data.</text>
</comment>
<evidence type="ECO:0000313" key="3">
    <source>
        <dbReference type="Proteomes" id="UP000443582"/>
    </source>
</evidence>
<organism evidence="2 3">
    <name type="scientific">Halobacteriovorax vibrionivorans</name>
    <dbReference type="NCBI Taxonomy" id="2152716"/>
    <lineage>
        <taxon>Bacteria</taxon>
        <taxon>Pseudomonadati</taxon>
        <taxon>Bdellovibrionota</taxon>
        <taxon>Bacteriovoracia</taxon>
        <taxon>Bacteriovoracales</taxon>
        <taxon>Halobacteriovoraceae</taxon>
        <taxon>Halobacteriovorax</taxon>
    </lineage>
</organism>
<proteinExistence type="predicted"/>
<evidence type="ECO:0008006" key="4">
    <source>
        <dbReference type="Google" id="ProtNLM"/>
    </source>
</evidence>
<name>A0ABY0IJ61_9BACT</name>
<accession>A0ABY0IJ61</accession>
<dbReference type="RefSeq" id="WP_114705951.1">
    <property type="nucleotide sequence ID" value="NZ_QDKL01000001.1"/>
</dbReference>
<gene>
    <name evidence="2" type="ORF">DAY19_04355</name>
</gene>